<dbReference type="PANTHER" id="PTHR43333">
    <property type="entry name" value="2-HACID_DH_C DOMAIN-CONTAINING PROTEIN"/>
    <property type="match status" value="1"/>
</dbReference>
<feature type="domain" description="D-isomer specific 2-hydroxyacid dehydrogenase NAD-binding" evidence="3">
    <location>
        <begin position="102"/>
        <end position="273"/>
    </location>
</feature>
<name>A0ABW4KQW2_9BURK</name>
<protein>
    <submittedName>
        <fullName evidence="4">2-hydroxyacid dehydrogenase</fullName>
    </submittedName>
</protein>
<gene>
    <name evidence="4" type="ORF">ACFSF0_07415</name>
</gene>
<dbReference type="CDD" id="cd12164">
    <property type="entry name" value="GDH_like_2"/>
    <property type="match status" value="1"/>
</dbReference>
<keyword evidence="2" id="KW-0520">NAD</keyword>
<evidence type="ECO:0000256" key="1">
    <source>
        <dbReference type="ARBA" id="ARBA00023002"/>
    </source>
</evidence>
<accession>A0ABW4KQW2</accession>
<dbReference type="Gene3D" id="3.40.50.720">
    <property type="entry name" value="NAD(P)-binding Rossmann-like Domain"/>
    <property type="match status" value="2"/>
</dbReference>
<dbReference type="RefSeq" id="WP_147912564.1">
    <property type="nucleotide sequence ID" value="NZ_JBHUEJ010000016.1"/>
</dbReference>
<reference evidence="5" key="1">
    <citation type="journal article" date="2019" name="Int. J. Syst. Evol. Microbiol.">
        <title>The Global Catalogue of Microorganisms (GCM) 10K type strain sequencing project: providing services to taxonomists for standard genome sequencing and annotation.</title>
        <authorList>
            <consortium name="The Broad Institute Genomics Platform"/>
            <consortium name="The Broad Institute Genome Sequencing Center for Infectious Disease"/>
            <person name="Wu L."/>
            <person name="Ma J."/>
        </authorList>
    </citation>
    <scope>NUCLEOTIDE SEQUENCE [LARGE SCALE GENOMIC DNA]</scope>
    <source>
        <strain evidence="5">LMG 29247</strain>
    </source>
</reference>
<sequence>MKVLLCQPAAKDNAAWLAHLRGGMPGLQFDEWQPGLPPVYDAAVVWSPPRQLIDEQPQLRALLNLGAGVDKLMALPLPASMTVVRLEDAGMAVQMAEYVCHALIRFFREFDAYERQQREARWRPRRPHVRSEFPVGVMGLGALGARVAQAVQQFDFPVLGWSRTPRDLPGVRCFHGDDGLPDFLQGTRVLVSLLPLTPATRGLLNRQTLEQIQLAGYVINVARGGLLVEDDLRALLDEGHLAGATLDVMQEEPLPPEHWLWTQPHVTLTPHISAQTLRPEAVAQVVRALQALARGEMPSGVVQRDRGY</sequence>
<comment type="caution">
    <text evidence="4">The sequence shown here is derived from an EMBL/GenBank/DDBJ whole genome shotgun (WGS) entry which is preliminary data.</text>
</comment>
<dbReference type="EMBL" id="JBHUEJ010000016">
    <property type="protein sequence ID" value="MFD1710430.1"/>
    <property type="molecule type" value="Genomic_DNA"/>
</dbReference>
<dbReference type="InterPro" id="IPR006140">
    <property type="entry name" value="D-isomer_DH_NAD-bd"/>
</dbReference>
<dbReference type="PROSITE" id="PS00065">
    <property type="entry name" value="D_2_HYDROXYACID_DH_1"/>
    <property type="match status" value="1"/>
</dbReference>
<evidence type="ECO:0000313" key="5">
    <source>
        <dbReference type="Proteomes" id="UP001597304"/>
    </source>
</evidence>
<dbReference type="Pfam" id="PF02826">
    <property type="entry name" value="2-Hacid_dh_C"/>
    <property type="match status" value="1"/>
</dbReference>
<evidence type="ECO:0000259" key="3">
    <source>
        <dbReference type="Pfam" id="PF02826"/>
    </source>
</evidence>
<keyword evidence="1" id="KW-0560">Oxidoreductase</keyword>
<dbReference type="InterPro" id="IPR029752">
    <property type="entry name" value="D-isomer_DH_CS1"/>
</dbReference>
<dbReference type="InterPro" id="IPR036291">
    <property type="entry name" value="NAD(P)-bd_dom_sf"/>
</dbReference>
<organism evidence="4 5">
    <name type="scientific">Ottowia flava</name>
    <dbReference type="NCBI Taxonomy" id="2675430"/>
    <lineage>
        <taxon>Bacteria</taxon>
        <taxon>Pseudomonadati</taxon>
        <taxon>Pseudomonadota</taxon>
        <taxon>Betaproteobacteria</taxon>
        <taxon>Burkholderiales</taxon>
        <taxon>Comamonadaceae</taxon>
        <taxon>Ottowia</taxon>
    </lineage>
</organism>
<keyword evidence="5" id="KW-1185">Reference proteome</keyword>
<dbReference type="PANTHER" id="PTHR43333:SF1">
    <property type="entry name" value="D-ISOMER SPECIFIC 2-HYDROXYACID DEHYDROGENASE NAD-BINDING DOMAIN-CONTAINING PROTEIN"/>
    <property type="match status" value="1"/>
</dbReference>
<evidence type="ECO:0000313" key="4">
    <source>
        <dbReference type="EMBL" id="MFD1710430.1"/>
    </source>
</evidence>
<evidence type="ECO:0000256" key="2">
    <source>
        <dbReference type="ARBA" id="ARBA00023027"/>
    </source>
</evidence>
<proteinExistence type="predicted"/>
<dbReference type="SUPFAM" id="SSF51735">
    <property type="entry name" value="NAD(P)-binding Rossmann-fold domains"/>
    <property type="match status" value="1"/>
</dbReference>
<dbReference type="Proteomes" id="UP001597304">
    <property type="component" value="Unassembled WGS sequence"/>
</dbReference>